<dbReference type="RefSeq" id="XP_013949966.1">
    <property type="nucleotide sequence ID" value="XM_014094491.1"/>
</dbReference>
<dbReference type="Proteomes" id="UP000007115">
    <property type="component" value="Unassembled WGS sequence"/>
</dbReference>
<dbReference type="AlphaFoldDB" id="G9NDK7"/>
<comment type="caution">
    <text evidence="2">The sequence shown here is derived from an EMBL/GenBank/DDBJ whole genome shotgun (WGS) entry which is preliminary data.</text>
</comment>
<feature type="transmembrane region" description="Helical" evidence="1">
    <location>
        <begin position="44"/>
        <end position="69"/>
    </location>
</feature>
<name>G9NDK7_HYPVG</name>
<keyword evidence="1" id="KW-0472">Membrane</keyword>
<proteinExistence type="predicted"/>
<dbReference type="OMA" id="GTDPWYL"/>
<feature type="transmembrane region" description="Helical" evidence="1">
    <location>
        <begin position="114"/>
        <end position="136"/>
    </location>
</feature>
<dbReference type="InParanoid" id="G9NDK7"/>
<evidence type="ECO:0000313" key="2">
    <source>
        <dbReference type="EMBL" id="EHK15773.1"/>
    </source>
</evidence>
<dbReference type="EMBL" id="ABDF02000092">
    <property type="protein sequence ID" value="EHK15773.1"/>
    <property type="molecule type" value="Genomic_DNA"/>
</dbReference>
<dbReference type="STRING" id="413071.G9NDK7"/>
<dbReference type="GeneID" id="25796584"/>
<evidence type="ECO:0000256" key="1">
    <source>
        <dbReference type="SAM" id="Phobius"/>
    </source>
</evidence>
<organism evidence="2 3">
    <name type="scientific">Hypocrea virens (strain Gv29-8 / FGSC 10586)</name>
    <name type="common">Gliocladium virens</name>
    <name type="synonym">Trichoderma virens</name>
    <dbReference type="NCBI Taxonomy" id="413071"/>
    <lineage>
        <taxon>Eukaryota</taxon>
        <taxon>Fungi</taxon>
        <taxon>Dikarya</taxon>
        <taxon>Ascomycota</taxon>
        <taxon>Pezizomycotina</taxon>
        <taxon>Sordariomycetes</taxon>
        <taxon>Hypocreomycetidae</taxon>
        <taxon>Hypocreales</taxon>
        <taxon>Hypocreaceae</taxon>
        <taxon>Trichoderma</taxon>
    </lineage>
</organism>
<dbReference type="eggNOG" id="ENOG502SM13">
    <property type="taxonomic scope" value="Eukaryota"/>
</dbReference>
<evidence type="ECO:0000313" key="3">
    <source>
        <dbReference type="Proteomes" id="UP000007115"/>
    </source>
</evidence>
<reference evidence="2 3" key="1">
    <citation type="journal article" date="2011" name="Genome Biol.">
        <title>Comparative genome sequence analysis underscores mycoparasitism as the ancestral life style of Trichoderma.</title>
        <authorList>
            <person name="Kubicek C.P."/>
            <person name="Herrera-Estrella A."/>
            <person name="Seidl-Seiboth V."/>
            <person name="Martinez D.A."/>
            <person name="Druzhinina I.S."/>
            <person name="Thon M."/>
            <person name="Zeilinger S."/>
            <person name="Casas-Flores S."/>
            <person name="Horwitz B.A."/>
            <person name="Mukherjee P.K."/>
            <person name="Mukherjee M."/>
            <person name="Kredics L."/>
            <person name="Alcaraz L.D."/>
            <person name="Aerts A."/>
            <person name="Antal Z."/>
            <person name="Atanasova L."/>
            <person name="Cervantes-Badillo M.G."/>
            <person name="Challacombe J."/>
            <person name="Chertkov O."/>
            <person name="McCluskey K."/>
            <person name="Coulpier F."/>
            <person name="Deshpande N."/>
            <person name="von Doehren H."/>
            <person name="Ebbole D.J."/>
            <person name="Esquivel-Naranjo E.U."/>
            <person name="Fekete E."/>
            <person name="Flipphi M."/>
            <person name="Glaser F."/>
            <person name="Gomez-Rodriguez E.Y."/>
            <person name="Gruber S."/>
            <person name="Han C."/>
            <person name="Henrissat B."/>
            <person name="Hermosa R."/>
            <person name="Hernandez-Onate M."/>
            <person name="Karaffa L."/>
            <person name="Kosti I."/>
            <person name="Le Crom S."/>
            <person name="Lindquist E."/>
            <person name="Lucas S."/>
            <person name="Luebeck M."/>
            <person name="Luebeck P.S."/>
            <person name="Margeot A."/>
            <person name="Metz B."/>
            <person name="Misra M."/>
            <person name="Nevalainen H."/>
            <person name="Omann M."/>
            <person name="Packer N."/>
            <person name="Perrone G."/>
            <person name="Uresti-Rivera E.E."/>
            <person name="Salamov A."/>
            <person name="Schmoll M."/>
            <person name="Seiboth B."/>
            <person name="Shapiro H."/>
            <person name="Sukno S."/>
            <person name="Tamayo-Ramos J.A."/>
            <person name="Tisch D."/>
            <person name="Wiest A."/>
            <person name="Wilkinson H.H."/>
            <person name="Zhang M."/>
            <person name="Coutinho P.M."/>
            <person name="Kenerley C.M."/>
            <person name="Monte E."/>
            <person name="Baker S.E."/>
            <person name="Grigoriev I.V."/>
        </authorList>
    </citation>
    <scope>NUCLEOTIDE SEQUENCE [LARGE SCALE GENOMIC DNA]</scope>
    <source>
        <strain evidence="3">Gv29-8 / FGSC 10586</strain>
    </source>
</reference>
<dbReference type="OrthoDB" id="5337208at2759"/>
<keyword evidence="1" id="KW-1133">Transmembrane helix</keyword>
<keyword evidence="1" id="KW-0812">Transmembrane</keyword>
<dbReference type="VEuPathDB" id="FungiDB:TRIVIDRAFT_64344"/>
<sequence length="586" mass="64659">MVVLAASQPRRTYLLWTRFSYPTEHGPQDAYSVPSWAANQFNSAYSIIVGLLMVEVWTIIIALALFLVFKWQRRQNKGSVLHPVVPILWNNRGAIDGSFIEISKYIKRENARPWVFFILFLIMTAWVAQTAVAIIIPPMIILSNAAPVDPKTVYTPYSDPLDFSKKEAAFALQVPAALRAAGNSAFPSDILDKRVMVNTEKLGSSSNGEQIQRTNYSYNVTGVDFGLQKYPDLKLYVTGSCITDYEQLNHTSYETVNEKVVAVDTYKFSDGGIHGNVRVSLFNGRPPIAFFLAGVFTKGTLDQSNITWSAIISSINRTSFSPSTDPWYRTERFQDSDVGAAYMVVPGRPILSCWEDNTWSYKGFNSTASGLSSDHLPGLELSKGVQKIFGFINGSMVGAMGQQLGSFALQSGLKSLGFYRPIFDAGASSIHNDLNRLVRIAFVATCSLLSDSTLFPIDASAKTDNIITAQDDPSDFVVWSSDVTALSVKLLIAFPSILVGSWLCAILLLFFTPVRLVKGLDSSSMFAFIQKQHPTFGPTPHKDGRVNWQEHTGDFDTEQAIETKHAEKKDGGSTSICCEEIATPTE</sequence>
<dbReference type="HOGENOM" id="CLU_023865_0_0_1"/>
<keyword evidence="3" id="KW-1185">Reference proteome</keyword>
<protein>
    <submittedName>
        <fullName evidence="2">Uncharacterized protein</fullName>
    </submittedName>
</protein>
<accession>G9NDK7</accession>
<feature type="transmembrane region" description="Helical" evidence="1">
    <location>
        <begin position="490"/>
        <end position="511"/>
    </location>
</feature>
<gene>
    <name evidence="2" type="ORF">TRIVIDRAFT_64344</name>
</gene>